<keyword evidence="8" id="KW-1185">Reference proteome</keyword>
<feature type="transmembrane region" description="Helical" evidence="6">
    <location>
        <begin position="411"/>
        <end position="430"/>
    </location>
</feature>
<feature type="transmembrane region" description="Helical" evidence="6">
    <location>
        <begin position="216"/>
        <end position="237"/>
    </location>
</feature>
<dbReference type="PRINTS" id="PR00176">
    <property type="entry name" value="NANEUSMPORT"/>
</dbReference>
<sequence length="599" mass="65742">MTEKQERQQWPSRAAFLMASIGSAIGLGNLLRYPSVAWANYGVQWFIPYILALFLVGIPLLLLEIAMGQTYRSSNIVALDIVATYYNTIIAWCLIYLGNSFQEPLPWKGLPGQGADAAKAFFSDVVVRNVSASQGQVIWLTFAMCVIMWIFVYLSIFKGVDLLGKVVYFTMGVPTVMLVVIVIRGVTLENAWRGMQFYIGTARFETLGQTDIWQGAIGQIFFSIGAGFGVFTAYASYNPLMSHAVSDSLIVGISNSIYEIVAGFAAFGVAGFLNLDPAKDKLGTFTLGFFTYPAALANLPGAQVWSVIFFFTLFLLGIDSAFSLVEGLVTLLEDSRLSKKLSRPVITGLVCGAGVIISLMYSSDVGLEFLDQVDRYTNEFALPMVAFIECVAIGFVYRWKDAVGQVGATAFLINFVGYNAALLFGCIVAYVSNFGFGILIGFAIFFVTIAISVFSAKNPTVSQHSSPVLNKLYWLNLYNGDQLRKDLNAVVATHGRWEIPLTWVIIMKFLTGPICFIMTTLPFKGVAEAKFIANPIAVFGFFVGMLTLIFSLIGLVFPQAYGFMLPEDSSLLWKEQNEAGPGITIKPTILNETLEVEKK</sequence>
<evidence type="ECO:0000256" key="2">
    <source>
        <dbReference type="ARBA" id="ARBA00022448"/>
    </source>
</evidence>
<feature type="transmembrane region" description="Helical" evidence="6">
    <location>
        <begin position="535"/>
        <end position="557"/>
    </location>
</feature>
<feature type="transmembrane region" description="Helical" evidence="6">
    <location>
        <begin position="501"/>
        <end position="523"/>
    </location>
</feature>
<dbReference type="AlphaFoldDB" id="A0AAD5XZ92"/>
<keyword evidence="2" id="KW-0813">Transport</keyword>
<feature type="transmembrane region" description="Helical" evidence="6">
    <location>
        <begin position="380"/>
        <end position="399"/>
    </location>
</feature>
<dbReference type="EMBL" id="JADGJW010000513">
    <property type="protein sequence ID" value="KAJ3215888.1"/>
    <property type="molecule type" value="Genomic_DNA"/>
</dbReference>
<evidence type="ECO:0000313" key="8">
    <source>
        <dbReference type="Proteomes" id="UP001211065"/>
    </source>
</evidence>
<feature type="transmembrane region" description="Helical" evidence="6">
    <location>
        <begin position="75"/>
        <end position="97"/>
    </location>
</feature>
<dbReference type="InterPro" id="IPR000175">
    <property type="entry name" value="Na/ntran_symport"/>
</dbReference>
<protein>
    <submittedName>
        <fullName evidence="7">Uncharacterized protein</fullName>
    </submittedName>
</protein>
<evidence type="ECO:0000256" key="3">
    <source>
        <dbReference type="ARBA" id="ARBA00022692"/>
    </source>
</evidence>
<evidence type="ECO:0000256" key="6">
    <source>
        <dbReference type="SAM" id="Phobius"/>
    </source>
</evidence>
<feature type="transmembrane region" description="Helical" evidence="6">
    <location>
        <begin position="12"/>
        <end position="31"/>
    </location>
</feature>
<evidence type="ECO:0000256" key="4">
    <source>
        <dbReference type="ARBA" id="ARBA00022989"/>
    </source>
</evidence>
<evidence type="ECO:0000256" key="5">
    <source>
        <dbReference type="ARBA" id="ARBA00023136"/>
    </source>
</evidence>
<feature type="transmembrane region" description="Helical" evidence="6">
    <location>
        <begin position="341"/>
        <end position="360"/>
    </location>
</feature>
<organism evidence="7 8">
    <name type="scientific">Clydaea vesicula</name>
    <dbReference type="NCBI Taxonomy" id="447962"/>
    <lineage>
        <taxon>Eukaryota</taxon>
        <taxon>Fungi</taxon>
        <taxon>Fungi incertae sedis</taxon>
        <taxon>Chytridiomycota</taxon>
        <taxon>Chytridiomycota incertae sedis</taxon>
        <taxon>Chytridiomycetes</taxon>
        <taxon>Lobulomycetales</taxon>
        <taxon>Lobulomycetaceae</taxon>
        <taxon>Clydaea</taxon>
    </lineage>
</organism>
<dbReference type="PANTHER" id="PTHR11616">
    <property type="entry name" value="SODIUM/CHLORIDE DEPENDENT TRANSPORTER"/>
    <property type="match status" value="1"/>
</dbReference>
<comment type="caution">
    <text evidence="7">The sequence shown here is derived from an EMBL/GenBank/DDBJ whole genome shotgun (WGS) entry which is preliminary data.</text>
</comment>
<dbReference type="GO" id="GO:0005886">
    <property type="term" value="C:plasma membrane"/>
    <property type="evidence" value="ECO:0007669"/>
    <property type="project" value="TreeGrafter"/>
</dbReference>
<feature type="transmembrane region" description="Helical" evidence="6">
    <location>
        <begin position="166"/>
        <end position="186"/>
    </location>
</feature>
<dbReference type="SUPFAM" id="SSF161070">
    <property type="entry name" value="SNF-like"/>
    <property type="match status" value="1"/>
</dbReference>
<comment type="subcellular location">
    <subcellularLocation>
        <location evidence="1">Membrane</location>
        <topology evidence="1">Multi-pass membrane protein</topology>
    </subcellularLocation>
</comment>
<keyword evidence="3 6" id="KW-0812">Transmembrane</keyword>
<dbReference type="Proteomes" id="UP001211065">
    <property type="component" value="Unassembled WGS sequence"/>
</dbReference>
<gene>
    <name evidence="7" type="ORF">HK099_006156</name>
</gene>
<dbReference type="GO" id="GO:0035725">
    <property type="term" value="P:sodium ion transmembrane transport"/>
    <property type="evidence" value="ECO:0007669"/>
    <property type="project" value="TreeGrafter"/>
</dbReference>
<reference evidence="7" key="1">
    <citation type="submission" date="2020-05" db="EMBL/GenBank/DDBJ databases">
        <title>Phylogenomic resolution of chytrid fungi.</title>
        <authorList>
            <person name="Stajich J.E."/>
            <person name="Amses K."/>
            <person name="Simmons R."/>
            <person name="Seto K."/>
            <person name="Myers J."/>
            <person name="Bonds A."/>
            <person name="Quandt C.A."/>
            <person name="Barry K."/>
            <person name="Liu P."/>
            <person name="Grigoriev I."/>
            <person name="Longcore J.E."/>
            <person name="James T.Y."/>
        </authorList>
    </citation>
    <scope>NUCLEOTIDE SEQUENCE</scope>
    <source>
        <strain evidence="7">JEL0476</strain>
    </source>
</reference>
<feature type="transmembrane region" description="Helical" evidence="6">
    <location>
        <begin position="43"/>
        <end position="63"/>
    </location>
</feature>
<evidence type="ECO:0000313" key="7">
    <source>
        <dbReference type="EMBL" id="KAJ3215888.1"/>
    </source>
</evidence>
<name>A0AAD5XZ92_9FUNG</name>
<feature type="transmembrane region" description="Helical" evidence="6">
    <location>
        <begin position="137"/>
        <end position="154"/>
    </location>
</feature>
<feature type="transmembrane region" description="Helical" evidence="6">
    <location>
        <begin position="304"/>
        <end position="329"/>
    </location>
</feature>
<dbReference type="PANTHER" id="PTHR11616:SF240">
    <property type="entry name" value="BLOATED TUBULES, ISOFORM B-RELATED"/>
    <property type="match status" value="1"/>
</dbReference>
<dbReference type="PROSITE" id="PS50267">
    <property type="entry name" value="NA_NEUROTRAN_SYMP_3"/>
    <property type="match status" value="1"/>
</dbReference>
<feature type="transmembrane region" description="Helical" evidence="6">
    <location>
        <begin position="249"/>
        <end position="273"/>
    </location>
</feature>
<dbReference type="Pfam" id="PF00209">
    <property type="entry name" value="SNF"/>
    <property type="match status" value="2"/>
</dbReference>
<feature type="transmembrane region" description="Helical" evidence="6">
    <location>
        <begin position="436"/>
        <end position="456"/>
    </location>
</feature>
<keyword evidence="5 6" id="KW-0472">Membrane</keyword>
<keyword evidence="4 6" id="KW-1133">Transmembrane helix</keyword>
<evidence type="ECO:0000256" key="1">
    <source>
        <dbReference type="ARBA" id="ARBA00004141"/>
    </source>
</evidence>
<accession>A0AAD5XZ92</accession>
<proteinExistence type="predicted"/>
<dbReference type="InterPro" id="IPR037272">
    <property type="entry name" value="SNS_sf"/>
</dbReference>